<protein>
    <submittedName>
        <fullName evidence="5">AraC family transcriptional regulator</fullName>
    </submittedName>
</protein>
<dbReference type="InterPro" id="IPR020449">
    <property type="entry name" value="Tscrpt_reg_AraC-type_HTH"/>
</dbReference>
<evidence type="ECO:0000313" key="6">
    <source>
        <dbReference type="Proteomes" id="UP000284243"/>
    </source>
</evidence>
<dbReference type="Pfam" id="PF12833">
    <property type="entry name" value="HTH_18"/>
    <property type="match status" value="1"/>
</dbReference>
<name>A0A412TWP5_9BACT</name>
<dbReference type="InterPro" id="IPR018062">
    <property type="entry name" value="HTH_AraC-typ_CS"/>
</dbReference>
<keyword evidence="3" id="KW-0804">Transcription</keyword>
<comment type="caution">
    <text evidence="5">The sequence shown here is derived from an EMBL/GenBank/DDBJ whole genome shotgun (WGS) entry which is preliminary data.</text>
</comment>
<dbReference type="PRINTS" id="PR00032">
    <property type="entry name" value="HTHARAC"/>
</dbReference>
<dbReference type="GO" id="GO:0043565">
    <property type="term" value="F:sequence-specific DNA binding"/>
    <property type="evidence" value="ECO:0007669"/>
    <property type="project" value="InterPro"/>
</dbReference>
<dbReference type="CDD" id="cd06986">
    <property type="entry name" value="cupin_MmsR-like_N"/>
    <property type="match status" value="1"/>
</dbReference>
<dbReference type="Pfam" id="PF02311">
    <property type="entry name" value="AraC_binding"/>
    <property type="match status" value="1"/>
</dbReference>
<dbReference type="SMART" id="SM00342">
    <property type="entry name" value="HTH_ARAC"/>
    <property type="match status" value="1"/>
</dbReference>
<feature type="domain" description="HTH araC/xylS-type" evidence="4">
    <location>
        <begin position="200"/>
        <end position="298"/>
    </location>
</feature>
<dbReference type="InterPro" id="IPR003313">
    <property type="entry name" value="AraC-bd"/>
</dbReference>
<keyword evidence="2" id="KW-0238">DNA-binding</keyword>
<evidence type="ECO:0000259" key="4">
    <source>
        <dbReference type="PROSITE" id="PS01124"/>
    </source>
</evidence>
<organism evidence="5 6">
    <name type="scientific">Odoribacter splanchnicus</name>
    <dbReference type="NCBI Taxonomy" id="28118"/>
    <lineage>
        <taxon>Bacteria</taxon>
        <taxon>Pseudomonadati</taxon>
        <taxon>Bacteroidota</taxon>
        <taxon>Bacteroidia</taxon>
        <taxon>Bacteroidales</taxon>
        <taxon>Odoribacteraceae</taxon>
        <taxon>Odoribacter</taxon>
    </lineage>
</organism>
<dbReference type="PANTHER" id="PTHR43280">
    <property type="entry name" value="ARAC-FAMILY TRANSCRIPTIONAL REGULATOR"/>
    <property type="match status" value="1"/>
</dbReference>
<dbReference type="RefSeq" id="WP_022161033.1">
    <property type="nucleotide sequence ID" value="NZ_CABJFF010000003.1"/>
</dbReference>
<dbReference type="AlphaFoldDB" id="A0A412TWP5"/>
<dbReference type="SUPFAM" id="SSF46689">
    <property type="entry name" value="Homeodomain-like"/>
    <property type="match status" value="2"/>
</dbReference>
<evidence type="ECO:0000256" key="2">
    <source>
        <dbReference type="ARBA" id="ARBA00023125"/>
    </source>
</evidence>
<keyword evidence="1" id="KW-0805">Transcription regulation</keyword>
<dbReference type="Proteomes" id="UP000284243">
    <property type="component" value="Unassembled WGS sequence"/>
</dbReference>
<proteinExistence type="predicted"/>
<dbReference type="Gene3D" id="1.10.10.60">
    <property type="entry name" value="Homeodomain-like"/>
    <property type="match status" value="2"/>
</dbReference>
<dbReference type="InterPro" id="IPR018060">
    <property type="entry name" value="HTH_AraC"/>
</dbReference>
<dbReference type="InterPro" id="IPR037923">
    <property type="entry name" value="HTH-like"/>
</dbReference>
<evidence type="ECO:0000256" key="3">
    <source>
        <dbReference type="ARBA" id="ARBA00023163"/>
    </source>
</evidence>
<dbReference type="InterPro" id="IPR009057">
    <property type="entry name" value="Homeodomain-like_sf"/>
</dbReference>
<dbReference type="EMBL" id="QRYC01000003">
    <property type="protein sequence ID" value="RGU58203.1"/>
    <property type="molecule type" value="Genomic_DNA"/>
</dbReference>
<sequence length="303" mass="35482">MRTKISNKKRDGFAGELLISIPQNVLAGAIQKGQILPHQLYVSHIGYFPKALYHYCQRPQGCVDNILFYCVQGKGYYTLDGHTFTLNPNQYVIVPATDKPLVYWSDTEDPWSIYWVHFTSDALQAFNRAYHIVPEQGPQYIPHNEKGIRIWEEMYENLSRGYSPENLMNTNLCLYHLIATFVFSQQQNQNSSSPEKAIIRETIDYMKNNLDKTIRIEDFADLNKYSVSHFSKLFRLTTGMSPIEYFIHLKMQKACQLLYTEDSRVKQIAALLGYDDPYYFSRLFKKYMNTSPETYRKSVRKIH</sequence>
<evidence type="ECO:0000313" key="5">
    <source>
        <dbReference type="EMBL" id="RGU58203.1"/>
    </source>
</evidence>
<accession>A0A412TWP5</accession>
<reference evidence="5 6" key="1">
    <citation type="submission" date="2018-08" db="EMBL/GenBank/DDBJ databases">
        <title>A genome reference for cultivated species of the human gut microbiota.</title>
        <authorList>
            <person name="Zou Y."/>
            <person name="Xue W."/>
            <person name="Luo G."/>
        </authorList>
    </citation>
    <scope>NUCLEOTIDE SEQUENCE [LARGE SCALE GENOMIC DNA]</scope>
    <source>
        <strain evidence="5 6">AF16-14</strain>
    </source>
</reference>
<dbReference type="SUPFAM" id="SSF51215">
    <property type="entry name" value="Regulatory protein AraC"/>
    <property type="match status" value="1"/>
</dbReference>
<dbReference type="PROSITE" id="PS01124">
    <property type="entry name" value="HTH_ARAC_FAMILY_2"/>
    <property type="match status" value="1"/>
</dbReference>
<dbReference type="GO" id="GO:0003700">
    <property type="term" value="F:DNA-binding transcription factor activity"/>
    <property type="evidence" value="ECO:0007669"/>
    <property type="project" value="InterPro"/>
</dbReference>
<evidence type="ECO:0000256" key="1">
    <source>
        <dbReference type="ARBA" id="ARBA00023015"/>
    </source>
</evidence>
<dbReference type="PANTHER" id="PTHR43280:SF30">
    <property type="entry name" value="MMSAB OPERON REGULATORY PROTEIN"/>
    <property type="match status" value="1"/>
</dbReference>
<gene>
    <name evidence="5" type="ORF">DWW57_03890</name>
</gene>
<dbReference type="PROSITE" id="PS00041">
    <property type="entry name" value="HTH_ARAC_FAMILY_1"/>
    <property type="match status" value="1"/>
</dbReference>
<dbReference type="Gene3D" id="2.60.120.280">
    <property type="entry name" value="Regulatory protein AraC"/>
    <property type="match status" value="1"/>
</dbReference>